<keyword evidence="10" id="KW-0833">Ubl conjugation pathway</keyword>
<comment type="caution">
    <text evidence="20">The sequence shown here is derived from an EMBL/GenBank/DDBJ whole genome shotgun (WGS) entry which is preliminary data.</text>
</comment>
<evidence type="ECO:0000256" key="18">
    <source>
        <dbReference type="SAM" id="Phobius"/>
    </source>
</evidence>
<evidence type="ECO:0000313" key="21">
    <source>
        <dbReference type="Proteomes" id="UP001172159"/>
    </source>
</evidence>
<dbReference type="InterPro" id="IPR058051">
    <property type="entry name" value="Znf_RING_synoviolin"/>
</dbReference>
<evidence type="ECO:0000256" key="12">
    <source>
        <dbReference type="ARBA" id="ARBA00022833"/>
    </source>
</evidence>
<comment type="catalytic activity">
    <reaction evidence="1">
        <text>S-ubiquitinyl-[E2 ubiquitin-conjugating enzyme]-L-cysteine + [acceptor protein]-L-lysine = [E2 ubiquitin-conjugating enzyme]-L-cysteine + N(6)-ubiquitinyl-[acceptor protein]-L-lysine.</text>
        <dbReference type="EC" id="2.3.2.27"/>
    </reaction>
</comment>
<comment type="subcellular location">
    <subcellularLocation>
        <location evidence="2">Endoplasmic reticulum membrane</location>
        <topology evidence="2">Multi-pass membrane protein</topology>
    </subcellularLocation>
</comment>
<feature type="coiled-coil region" evidence="16">
    <location>
        <begin position="187"/>
        <end position="218"/>
    </location>
</feature>
<dbReference type="GO" id="GO:0008270">
    <property type="term" value="F:zinc ion binding"/>
    <property type="evidence" value="ECO:0007669"/>
    <property type="project" value="UniProtKB-KW"/>
</dbReference>
<comment type="pathway">
    <text evidence="3">Protein modification; protein ubiquitination.</text>
</comment>
<comment type="similarity">
    <text evidence="4">Belongs to the HRD1 family.</text>
</comment>
<feature type="transmembrane region" description="Helical" evidence="18">
    <location>
        <begin position="128"/>
        <end position="149"/>
    </location>
</feature>
<dbReference type="PANTHER" id="PTHR22763:SF184">
    <property type="entry name" value="E3 UBIQUITIN-PROTEIN LIGASE SYNOVIOLIN"/>
    <property type="match status" value="1"/>
</dbReference>
<feature type="transmembrane region" description="Helical" evidence="18">
    <location>
        <begin position="161"/>
        <end position="179"/>
    </location>
</feature>
<evidence type="ECO:0000256" key="5">
    <source>
        <dbReference type="ARBA" id="ARBA00012483"/>
    </source>
</evidence>
<dbReference type="Proteomes" id="UP001172159">
    <property type="component" value="Unassembled WGS sequence"/>
</dbReference>
<keyword evidence="11" id="KW-0256">Endoplasmic reticulum</keyword>
<evidence type="ECO:0000256" key="15">
    <source>
        <dbReference type="PROSITE-ProRule" id="PRU00175"/>
    </source>
</evidence>
<feature type="region of interest" description="Disordered" evidence="17">
    <location>
        <begin position="413"/>
        <end position="443"/>
    </location>
</feature>
<dbReference type="InterPro" id="IPR057992">
    <property type="entry name" value="TPR_SYVN1_N"/>
</dbReference>
<dbReference type="EC" id="2.3.2.27" evidence="5"/>
<sequence length="894" mass="97841">MASAAAVVASAFYQRANFYSAMVHLAQSSMSILVLVNLVFVVYGSLMYGFQRLCFGPLRPTEIEQLYERAWFAVTETCLAMTIFRDELGPSFLIMFTALITGKVWGWISEGRVEVLEQQPPANPRLFHTRLSISLLVSILYDLWLLSYAATTVWQQARRTVMVMFLFEFAVLTVCSLHTTGRYILSLVEQQINRRQTQQRLEERRRQVREQRAEILRRREVEGSTEHDDEELPNEEDVDEMDIEVPGWESKGHWILSLDLFADFVKLTLYTVFFCALVIFFNFPIHIIRDWFMTARSFLKRLRALLRYRQALKHMDQYPDATVEDLGREDTCIICREEMRPWDPNDTNQIERTRAKKLPCGHILHFGCLKSWLERQQVCPTCRRPVAREGQQPGRNGDAVVFRLGLGFPAGQNQPAHAQFPPNGQAPLGQPPQGVAAGPQGNNRNRNVRMFNFGPLRLGFAQGGVDEIREMAQRMGLPPDAANPAAPVPAAPALGENAGVNVNNPGTGLEDIRGQLNELNTRIHQEMANLNHAAHELYLLNHMVNELTRLRQTPPQQAGQRPVIPFFPGQVVVPPQPMASLYNWAPTQAQAQAQNPTQSAAQPGAQPGAQAPGQPSSHQSPVPPMGQPHVQAQAHPTVYHGAQAAGQPFSHQFPVPPMGQPHVQAQAYPTVHHPGVLQAHVQAFLPRPPPAMARLGAEPGTALPSGSPDLPEGVAIPAGWSLVPLQRMENGVVEANPLWNPVPANALRDRLQTLVPERPSSSLSRGTSPSGRETAAVAGNQSEPSQTAEARGTGPSDAATNRQQTASPSIAPSAVSAAPAVPNWGGSAQLFGGRATSTPQTETEASSSRAAAAASVGSETDGSAGASEQNGSANNTKSTTRLASVEDAENEEDE</sequence>
<reference evidence="20" key="1">
    <citation type="submission" date="2023-06" db="EMBL/GenBank/DDBJ databases">
        <title>Genome-scale phylogeny and comparative genomics of the fungal order Sordariales.</title>
        <authorList>
            <consortium name="Lawrence Berkeley National Laboratory"/>
            <person name="Hensen N."/>
            <person name="Bonometti L."/>
            <person name="Westerberg I."/>
            <person name="Brannstrom I.O."/>
            <person name="Guillou S."/>
            <person name="Cros-Aarteil S."/>
            <person name="Calhoun S."/>
            <person name="Haridas S."/>
            <person name="Kuo A."/>
            <person name="Mondo S."/>
            <person name="Pangilinan J."/>
            <person name="Riley R."/>
            <person name="Labutti K."/>
            <person name="Andreopoulos B."/>
            <person name="Lipzen A."/>
            <person name="Chen C."/>
            <person name="Yanf M."/>
            <person name="Daum C."/>
            <person name="Ng V."/>
            <person name="Clum A."/>
            <person name="Steindorff A."/>
            <person name="Ohm R."/>
            <person name="Martin F."/>
            <person name="Silar P."/>
            <person name="Natvig D."/>
            <person name="Lalanne C."/>
            <person name="Gautier V."/>
            <person name="Ament-Velasquez S.L."/>
            <person name="Kruys A."/>
            <person name="Hutchinson M.I."/>
            <person name="Powell A.J."/>
            <person name="Barry K."/>
            <person name="Miller A.N."/>
            <person name="Grigoriev I.V."/>
            <person name="Debuchy R."/>
            <person name="Gladieux P."/>
            <person name="Thoren M.H."/>
            <person name="Johannesson H."/>
        </authorList>
    </citation>
    <scope>NUCLEOTIDE SEQUENCE</scope>
    <source>
        <strain evidence="20">CBS 540.89</strain>
    </source>
</reference>
<proteinExistence type="inferred from homology"/>
<dbReference type="CDD" id="cd16479">
    <property type="entry name" value="RING-H2_synoviolin"/>
    <property type="match status" value="1"/>
</dbReference>
<keyword evidence="13 18" id="KW-1133">Transmembrane helix</keyword>
<gene>
    <name evidence="20" type="ORF">B0T21DRAFT_382682</name>
</gene>
<keyword evidence="7 18" id="KW-0812">Transmembrane</keyword>
<dbReference type="GO" id="GO:0043161">
    <property type="term" value="P:proteasome-mediated ubiquitin-dependent protein catabolic process"/>
    <property type="evidence" value="ECO:0007669"/>
    <property type="project" value="TreeGrafter"/>
</dbReference>
<feature type="domain" description="RING-type" evidence="19">
    <location>
        <begin position="332"/>
        <end position="383"/>
    </location>
</feature>
<evidence type="ECO:0000256" key="17">
    <source>
        <dbReference type="SAM" id="MobiDB-lite"/>
    </source>
</evidence>
<evidence type="ECO:0000256" key="6">
    <source>
        <dbReference type="ARBA" id="ARBA00022679"/>
    </source>
</evidence>
<accession>A0AA40BSU2</accession>
<feature type="compositionally biased region" description="Polar residues" evidence="17">
    <location>
        <begin position="779"/>
        <end position="788"/>
    </location>
</feature>
<feature type="compositionally biased region" description="Polar residues" evidence="17">
    <location>
        <begin position="835"/>
        <end position="844"/>
    </location>
</feature>
<evidence type="ECO:0000256" key="16">
    <source>
        <dbReference type="SAM" id="Coils"/>
    </source>
</evidence>
<evidence type="ECO:0000256" key="11">
    <source>
        <dbReference type="ARBA" id="ARBA00022824"/>
    </source>
</evidence>
<evidence type="ECO:0000256" key="8">
    <source>
        <dbReference type="ARBA" id="ARBA00022723"/>
    </source>
</evidence>
<dbReference type="SMART" id="SM00184">
    <property type="entry name" value="RING"/>
    <property type="match status" value="1"/>
</dbReference>
<dbReference type="InterPro" id="IPR013083">
    <property type="entry name" value="Znf_RING/FYVE/PHD"/>
</dbReference>
<keyword evidence="12" id="KW-0862">Zinc</keyword>
<dbReference type="SUPFAM" id="SSF57850">
    <property type="entry name" value="RING/U-box"/>
    <property type="match status" value="1"/>
</dbReference>
<dbReference type="InterPro" id="IPR050731">
    <property type="entry name" value="HRD1_E3_ubiq-ligases"/>
</dbReference>
<dbReference type="InterPro" id="IPR001841">
    <property type="entry name" value="Znf_RING"/>
</dbReference>
<feature type="compositionally biased region" description="Polar residues" evidence="17">
    <location>
        <begin position="857"/>
        <end position="882"/>
    </location>
</feature>
<keyword evidence="14 18" id="KW-0472">Membrane</keyword>
<evidence type="ECO:0000256" key="1">
    <source>
        <dbReference type="ARBA" id="ARBA00000900"/>
    </source>
</evidence>
<keyword evidence="9 15" id="KW-0863">Zinc-finger</keyword>
<keyword evidence="21" id="KW-1185">Reference proteome</keyword>
<feature type="coiled-coil region" evidence="16">
    <location>
        <begin position="509"/>
        <end position="536"/>
    </location>
</feature>
<dbReference type="EMBL" id="JAUKTV010000004">
    <property type="protein sequence ID" value="KAK0739709.1"/>
    <property type="molecule type" value="Genomic_DNA"/>
</dbReference>
<evidence type="ECO:0000256" key="4">
    <source>
        <dbReference type="ARBA" id="ARBA00010089"/>
    </source>
</evidence>
<feature type="transmembrane region" description="Helical" evidence="18">
    <location>
        <begin position="30"/>
        <end position="50"/>
    </location>
</feature>
<dbReference type="Pfam" id="PF12678">
    <property type="entry name" value="zf-rbx1"/>
    <property type="match status" value="1"/>
</dbReference>
<feature type="compositionally biased region" description="Low complexity" evidence="17">
    <location>
        <begin position="845"/>
        <end position="855"/>
    </location>
</feature>
<name>A0AA40BSU2_9PEZI</name>
<dbReference type="GO" id="GO:0005789">
    <property type="term" value="C:endoplasmic reticulum membrane"/>
    <property type="evidence" value="ECO:0007669"/>
    <property type="project" value="UniProtKB-SubCell"/>
</dbReference>
<dbReference type="AlphaFoldDB" id="A0AA40BSU2"/>
<organism evidence="20 21">
    <name type="scientific">Apiosordaria backusii</name>
    <dbReference type="NCBI Taxonomy" id="314023"/>
    <lineage>
        <taxon>Eukaryota</taxon>
        <taxon>Fungi</taxon>
        <taxon>Dikarya</taxon>
        <taxon>Ascomycota</taxon>
        <taxon>Pezizomycotina</taxon>
        <taxon>Sordariomycetes</taxon>
        <taxon>Sordariomycetidae</taxon>
        <taxon>Sordariales</taxon>
        <taxon>Lasiosphaeriaceae</taxon>
        <taxon>Apiosordaria</taxon>
    </lineage>
</organism>
<feature type="region of interest" description="Disordered" evidence="17">
    <location>
        <begin position="756"/>
        <end position="894"/>
    </location>
</feature>
<dbReference type="Pfam" id="PF25563">
    <property type="entry name" value="TPR_SYVN1_N"/>
    <property type="match status" value="1"/>
</dbReference>
<dbReference type="Gene3D" id="3.30.40.10">
    <property type="entry name" value="Zinc/RING finger domain, C3HC4 (zinc finger)"/>
    <property type="match status" value="1"/>
</dbReference>
<evidence type="ECO:0000256" key="10">
    <source>
        <dbReference type="ARBA" id="ARBA00022786"/>
    </source>
</evidence>
<keyword evidence="8" id="KW-0479">Metal-binding</keyword>
<evidence type="ECO:0000256" key="3">
    <source>
        <dbReference type="ARBA" id="ARBA00004906"/>
    </source>
</evidence>
<dbReference type="GO" id="GO:0061630">
    <property type="term" value="F:ubiquitin protein ligase activity"/>
    <property type="evidence" value="ECO:0007669"/>
    <property type="project" value="UniProtKB-EC"/>
</dbReference>
<dbReference type="PROSITE" id="PS50089">
    <property type="entry name" value="ZF_RING_2"/>
    <property type="match status" value="1"/>
</dbReference>
<evidence type="ECO:0000313" key="20">
    <source>
        <dbReference type="EMBL" id="KAK0739709.1"/>
    </source>
</evidence>
<protein>
    <recommendedName>
        <fullName evidence="5">RING-type E3 ubiquitin transferase</fullName>
        <ecNumber evidence="5">2.3.2.27</ecNumber>
    </recommendedName>
</protein>
<feature type="compositionally biased region" description="Low complexity" evidence="17">
    <location>
        <begin position="806"/>
        <end position="822"/>
    </location>
</feature>
<dbReference type="InterPro" id="IPR024766">
    <property type="entry name" value="Znf_RING_H2"/>
</dbReference>
<feature type="compositionally biased region" description="Low complexity" evidence="17">
    <location>
        <begin position="588"/>
        <end position="617"/>
    </location>
</feature>
<evidence type="ECO:0000256" key="14">
    <source>
        <dbReference type="ARBA" id="ARBA00023136"/>
    </source>
</evidence>
<evidence type="ECO:0000256" key="2">
    <source>
        <dbReference type="ARBA" id="ARBA00004477"/>
    </source>
</evidence>
<evidence type="ECO:0000256" key="9">
    <source>
        <dbReference type="ARBA" id="ARBA00022771"/>
    </source>
</evidence>
<keyword evidence="6" id="KW-0808">Transferase</keyword>
<evidence type="ECO:0000256" key="7">
    <source>
        <dbReference type="ARBA" id="ARBA00022692"/>
    </source>
</evidence>
<keyword evidence="16" id="KW-0175">Coiled coil</keyword>
<dbReference type="PANTHER" id="PTHR22763">
    <property type="entry name" value="RING ZINC FINGER PROTEIN"/>
    <property type="match status" value="1"/>
</dbReference>
<dbReference type="GO" id="GO:0036503">
    <property type="term" value="P:ERAD pathway"/>
    <property type="evidence" value="ECO:0007669"/>
    <property type="project" value="TreeGrafter"/>
</dbReference>
<evidence type="ECO:0000259" key="19">
    <source>
        <dbReference type="PROSITE" id="PS50089"/>
    </source>
</evidence>
<evidence type="ECO:0000256" key="13">
    <source>
        <dbReference type="ARBA" id="ARBA00022989"/>
    </source>
</evidence>
<feature type="compositionally biased region" description="Low complexity" evidence="17">
    <location>
        <begin position="758"/>
        <end position="772"/>
    </location>
</feature>
<feature type="transmembrane region" description="Helical" evidence="18">
    <location>
        <begin position="267"/>
        <end position="288"/>
    </location>
</feature>
<feature type="region of interest" description="Disordered" evidence="17">
    <location>
        <begin position="588"/>
        <end position="630"/>
    </location>
</feature>